<keyword evidence="2 7" id="KW-0808">Transferase</keyword>
<protein>
    <recommendedName>
        <fullName evidence="6">Nodulation protein L</fullName>
    </recommendedName>
</protein>
<dbReference type="Gene3D" id="2.160.10.10">
    <property type="entry name" value="Hexapeptide repeat proteins"/>
    <property type="match status" value="1"/>
</dbReference>
<dbReference type="FunFam" id="2.160.10.10:FF:000025">
    <property type="entry name" value="Hexapeptide-repeat containing-acetyltransferase"/>
    <property type="match status" value="1"/>
</dbReference>
<comment type="similarity">
    <text evidence="1">Belongs to the transferase hexapeptide repeat family.</text>
</comment>
<proteinExistence type="inferred from homology"/>
<evidence type="ECO:0000256" key="2">
    <source>
        <dbReference type="ARBA" id="ARBA00022679"/>
    </source>
</evidence>
<dbReference type="EMBL" id="CP022347">
    <property type="protein sequence ID" value="ASQ31162.1"/>
    <property type="molecule type" value="Genomic_DNA"/>
</dbReference>
<evidence type="ECO:0000313" key="7">
    <source>
        <dbReference type="EMBL" id="ASQ31162.1"/>
    </source>
</evidence>
<dbReference type="OrthoDB" id="9815592at2"/>
<dbReference type="SUPFAM" id="SSF51161">
    <property type="entry name" value="Trimeric LpxA-like enzymes"/>
    <property type="match status" value="1"/>
</dbReference>
<dbReference type="RefSeq" id="WP_094325972.1">
    <property type="nucleotide sequence ID" value="NZ_CP022347.1"/>
</dbReference>
<keyword evidence="3" id="KW-0677">Repeat</keyword>
<dbReference type="InterPro" id="IPR001451">
    <property type="entry name" value="Hexapep"/>
</dbReference>
<dbReference type="Pfam" id="PF00132">
    <property type="entry name" value="Hexapep"/>
    <property type="match status" value="1"/>
</dbReference>
<dbReference type="PANTHER" id="PTHR23416">
    <property type="entry name" value="SIALIC ACID SYNTHASE-RELATED"/>
    <property type="match status" value="1"/>
</dbReference>
<dbReference type="Proteomes" id="UP000201169">
    <property type="component" value="Chromosome"/>
</dbReference>
<dbReference type="AlphaFoldDB" id="A0A222N005"/>
<sequence>MDILQRDLAGEGISPDESEYYKILDIIKNAQKIIARLNTGYHDEKEVRQILRELTGREVDENVWLLPPFYTDFGKNIHLGKNVFINHCCEFMDRGGIYIGNDVFIGPKVNLLTINHDINPYNRKTTFCKAIHIGDRVWIGAGVNVCAGVKIGENSIIAAGAVVTKDVPANSIVGGNPAKLIKTIE</sequence>
<evidence type="ECO:0000256" key="6">
    <source>
        <dbReference type="ARBA" id="ARBA00067695"/>
    </source>
</evidence>
<evidence type="ECO:0000313" key="8">
    <source>
        <dbReference type="Proteomes" id="UP000201169"/>
    </source>
</evidence>
<evidence type="ECO:0000256" key="4">
    <source>
        <dbReference type="ARBA" id="ARBA00023315"/>
    </source>
</evidence>
<keyword evidence="4" id="KW-0012">Acyltransferase</keyword>
<dbReference type="PROSITE" id="PS00101">
    <property type="entry name" value="HEXAPEP_TRANSFERASES"/>
    <property type="match status" value="1"/>
</dbReference>
<reference evidence="7 8" key="1">
    <citation type="submission" date="2017-07" db="EMBL/GenBank/DDBJ databases">
        <title>Analysis of two Campylobacter avium genomes and identification of a novel hippuricase gene.</title>
        <authorList>
            <person name="Miller W.G."/>
            <person name="Chapman M.H."/>
            <person name="Yee E."/>
            <person name="Revez J."/>
            <person name="Bono J.L."/>
            <person name="Rossi M."/>
        </authorList>
    </citation>
    <scope>NUCLEOTIDE SEQUENCE [LARGE SCALE GENOMIC DNA]</scope>
    <source>
        <strain evidence="7 8">LMG 24591</strain>
    </source>
</reference>
<dbReference type="InterPro" id="IPR051159">
    <property type="entry name" value="Hexapeptide_acetyltransf"/>
</dbReference>
<name>A0A222N005_9BACT</name>
<gene>
    <name evidence="7" type="ORF">CAV_1556</name>
</gene>
<evidence type="ECO:0000256" key="3">
    <source>
        <dbReference type="ARBA" id="ARBA00022737"/>
    </source>
</evidence>
<dbReference type="InterPro" id="IPR011004">
    <property type="entry name" value="Trimer_LpxA-like_sf"/>
</dbReference>
<dbReference type="InterPro" id="IPR018357">
    <property type="entry name" value="Hexapep_transf_CS"/>
</dbReference>
<dbReference type="GO" id="GO:0008374">
    <property type="term" value="F:O-acyltransferase activity"/>
    <property type="evidence" value="ECO:0007669"/>
    <property type="project" value="TreeGrafter"/>
</dbReference>
<dbReference type="CDD" id="cd03357">
    <property type="entry name" value="LbH_MAT_GAT"/>
    <property type="match status" value="1"/>
</dbReference>
<evidence type="ECO:0000256" key="1">
    <source>
        <dbReference type="ARBA" id="ARBA00007274"/>
    </source>
</evidence>
<evidence type="ECO:0000256" key="5">
    <source>
        <dbReference type="ARBA" id="ARBA00055587"/>
    </source>
</evidence>
<organism evidence="7 8">
    <name type="scientific">Campylobacter avium LMG 24591</name>
    <dbReference type="NCBI Taxonomy" id="522484"/>
    <lineage>
        <taxon>Bacteria</taxon>
        <taxon>Pseudomonadati</taxon>
        <taxon>Campylobacterota</taxon>
        <taxon>Epsilonproteobacteria</taxon>
        <taxon>Campylobacterales</taxon>
        <taxon>Campylobacteraceae</taxon>
        <taxon>Campylobacter</taxon>
    </lineage>
</organism>
<dbReference type="KEGG" id="cavi:CAV_1556"/>
<keyword evidence="8" id="KW-1185">Reference proteome</keyword>
<accession>A0A222N005</accession>
<comment type="function">
    <text evidence="5">Acetyltransferase implicated in the O-acetylation of Nod factors.</text>
</comment>
<dbReference type="PANTHER" id="PTHR23416:SF23">
    <property type="entry name" value="ACETYLTRANSFERASE C18B11.09C-RELATED"/>
    <property type="match status" value="1"/>
</dbReference>